<sequence>MTRLCPNEAAALMLDQGQTPTAAIEGCRWAIRETGFADNILLYRTLQCGGQSTTVELRVGKNTTELVYARRADGGPTRDADGQPLVLARVFAGMPGGRARAIHEARDRVGDKQRAARCTLRAPYHAEGLPTDALIVDVLRTRAEVVREDAEPLCGPLGYNPAGGSIEFWRTHQGHAWYFMLGTDIWDVDPGSFTIVRKQASGQWLRLTAPG</sequence>
<dbReference type="EMBL" id="JBELQC010000001">
    <property type="protein sequence ID" value="MFL9841141.1"/>
    <property type="molecule type" value="Genomic_DNA"/>
</dbReference>
<comment type="caution">
    <text evidence="1">The sequence shown here is derived from an EMBL/GenBank/DDBJ whole genome shotgun (WGS) entry which is preliminary data.</text>
</comment>
<dbReference type="Proteomes" id="UP001629244">
    <property type="component" value="Unassembled WGS sequence"/>
</dbReference>
<organism evidence="1 2">
    <name type="scientific">Sphingomonas plantiphila</name>
    <dbReference type="NCBI Taxonomy" id="3163295"/>
    <lineage>
        <taxon>Bacteria</taxon>
        <taxon>Pseudomonadati</taxon>
        <taxon>Pseudomonadota</taxon>
        <taxon>Alphaproteobacteria</taxon>
        <taxon>Sphingomonadales</taxon>
        <taxon>Sphingomonadaceae</taxon>
        <taxon>Sphingomonas</taxon>
    </lineage>
</organism>
<gene>
    <name evidence="1" type="ORF">ABS767_09220</name>
</gene>
<proteinExistence type="predicted"/>
<protein>
    <submittedName>
        <fullName evidence="1">Uncharacterized protein</fullName>
    </submittedName>
</protein>
<keyword evidence="2" id="KW-1185">Reference proteome</keyword>
<evidence type="ECO:0000313" key="2">
    <source>
        <dbReference type="Proteomes" id="UP001629244"/>
    </source>
</evidence>
<accession>A0ABW8YPN9</accession>
<reference evidence="1 2" key="1">
    <citation type="submission" date="2024-06" db="EMBL/GenBank/DDBJ databases">
        <authorList>
            <person name="Kaempfer P."/>
            <person name="Viver T."/>
        </authorList>
    </citation>
    <scope>NUCLEOTIDE SEQUENCE [LARGE SCALE GENOMIC DNA]</scope>
    <source>
        <strain evidence="1 2">ST-64</strain>
    </source>
</reference>
<dbReference type="RefSeq" id="WP_408078056.1">
    <property type="nucleotide sequence ID" value="NZ_JBELQC010000001.1"/>
</dbReference>
<name>A0ABW8YPN9_9SPHN</name>
<evidence type="ECO:0000313" key="1">
    <source>
        <dbReference type="EMBL" id="MFL9841141.1"/>
    </source>
</evidence>